<feature type="domain" description="Tll0287-like" evidence="1">
    <location>
        <begin position="40"/>
        <end position="200"/>
    </location>
</feature>
<sequence>MFSFKRNLALILILALPLIHTAVDAAETGQGPSEFINYKEALKKARLTTDIVVKHYNQALLNKGGIREALIECVKTGQEITSSYSAKTGYIVRRTSLKYRNPLNMPTPDEKRILKGFNRLNHAGKIKPGYENHSIVQKGKVKYLLYMRPLVTKRLCLNCHGGVSDISPDISRIIKKAYPADRATGYAIGDIRGAVSIMVPLEKTH</sequence>
<evidence type="ECO:0000259" key="1">
    <source>
        <dbReference type="Pfam" id="PF11845"/>
    </source>
</evidence>
<dbReference type="EMBL" id="UOEZ01000014">
    <property type="protein sequence ID" value="VAW34936.1"/>
    <property type="molecule type" value="Genomic_DNA"/>
</dbReference>
<evidence type="ECO:0000313" key="2">
    <source>
        <dbReference type="EMBL" id="VAW34936.1"/>
    </source>
</evidence>
<reference evidence="2" key="1">
    <citation type="submission" date="2018-06" db="EMBL/GenBank/DDBJ databases">
        <authorList>
            <person name="Zhirakovskaya E."/>
        </authorList>
    </citation>
    <scope>NUCLEOTIDE SEQUENCE</scope>
</reference>
<dbReference type="InterPro" id="IPR021796">
    <property type="entry name" value="Tll0287-like_dom"/>
</dbReference>
<accession>A0A3B0VRT1</accession>
<name>A0A3B0VRT1_9ZZZZ</name>
<proteinExistence type="predicted"/>
<gene>
    <name evidence="2" type="ORF">MNBD_DELTA02-867</name>
</gene>
<dbReference type="AlphaFoldDB" id="A0A3B0VRT1"/>
<protein>
    <recommendedName>
        <fullName evidence="1">Tll0287-like domain-containing protein</fullName>
    </recommendedName>
</protein>
<dbReference type="Pfam" id="PF11845">
    <property type="entry name" value="Tll0287-like"/>
    <property type="match status" value="1"/>
</dbReference>
<organism evidence="2">
    <name type="scientific">hydrothermal vent metagenome</name>
    <dbReference type="NCBI Taxonomy" id="652676"/>
    <lineage>
        <taxon>unclassified sequences</taxon>
        <taxon>metagenomes</taxon>
        <taxon>ecological metagenomes</taxon>
    </lineage>
</organism>